<comment type="caution">
    <text evidence="3">The sequence shown here is derived from an EMBL/GenBank/DDBJ whole genome shotgun (WGS) entry which is preliminary data.</text>
</comment>
<comment type="similarity">
    <text evidence="1">Belongs to the short-chain dehydrogenases/reductases (SDR) family.</text>
</comment>
<reference evidence="3 4" key="1">
    <citation type="submission" date="2017-02" db="EMBL/GenBank/DDBJ databases">
        <title>Draft genome of Saccharomonospora sp. 154.</title>
        <authorList>
            <person name="Alonso-Carmona G.S."/>
            <person name="De La Haba R."/>
            <person name="Vera-Gargallo B."/>
            <person name="Sandoval-Trujillo A.H."/>
            <person name="Ramirez-Duran N."/>
            <person name="Ventosa A."/>
        </authorList>
    </citation>
    <scope>NUCLEOTIDE SEQUENCE [LARGE SCALE GENOMIC DNA]</scope>
    <source>
        <strain evidence="3 4">LRS4.154</strain>
    </source>
</reference>
<organism evidence="3 4">
    <name type="scientific">Saccharomonospora piscinae</name>
    <dbReference type="NCBI Taxonomy" id="687388"/>
    <lineage>
        <taxon>Bacteria</taxon>
        <taxon>Bacillati</taxon>
        <taxon>Actinomycetota</taxon>
        <taxon>Actinomycetes</taxon>
        <taxon>Pseudonocardiales</taxon>
        <taxon>Pseudonocardiaceae</taxon>
        <taxon>Saccharomonospora</taxon>
    </lineage>
</organism>
<protein>
    <submittedName>
        <fullName evidence="3">Protochlorophyllide oxidoreductase</fullName>
    </submittedName>
</protein>
<sequence length="318" mass="33724">MSRSSSAWTEADIPDQSGRTVLVTGANSGLGLHTARVLAARGATVLLACRDAGRGQRALAAVRTVARAEPALVSCDLASLDSVRRCAERARELTDDRLDVLISNAGIMAPPRTETADGFEAQFATNHLGHAALTWLLMPALRRGTEARVVTVASLVGHRGRLDLADPHFHRRRYNPATAYAQSKLANIVFAQELQRRLTDAGSTVRSVAAHPGYTRTGLTTAMAGAYAQPLVRAVMSAGARIGDLALGQPARTGTLPQLYAATAPDVRGGDYLGPHGPGGVRGYPTRVRVPRRALDPHTGRGLWELTADLTRVTPDPA</sequence>
<keyword evidence="4" id="KW-1185">Reference proteome</keyword>
<evidence type="ECO:0000313" key="3">
    <source>
        <dbReference type="EMBL" id="OQO89292.1"/>
    </source>
</evidence>
<dbReference type="EMBL" id="MWIH01000009">
    <property type="protein sequence ID" value="OQO89292.1"/>
    <property type="molecule type" value="Genomic_DNA"/>
</dbReference>
<dbReference type="NCBIfam" id="NF004846">
    <property type="entry name" value="PRK06197.1"/>
    <property type="match status" value="1"/>
</dbReference>
<evidence type="ECO:0000313" key="4">
    <source>
        <dbReference type="Proteomes" id="UP000192591"/>
    </source>
</evidence>
<dbReference type="InterPro" id="IPR002347">
    <property type="entry name" value="SDR_fam"/>
</dbReference>
<evidence type="ECO:0000256" key="2">
    <source>
        <dbReference type="ARBA" id="ARBA00023002"/>
    </source>
</evidence>
<dbReference type="AlphaFoldDB" id="A0A1V8ZWP7"/>
<dbReference type="Proteomes" id="UP000192591">
    <property type="component" value="Unassembled WGS sequence"/>
</dbReference>
<dbReference type="SUPFAM" id="SSF51735">
    <property type="entry name" value="NAD(P)-binding Rossmann-fold domains"/>
    <property type="match status" value="1"/>
</dbReference>
<keyword evidence="2" id="KW-0560">Oxidoreductase</keyword>
<name>A0A1V8ZWP7_SACPI</name>
<dbReference type="PANTHER" id="PTHR24320:SF148">
    <property type="entry name" value="NAD(P)-BINDING ROSSMANN-FOLD SUPERFAMILY PROTEIN"/>
    <property type="match status" value="1"/>
</dbReference>
<gene>
    <name evidence="3" type="ORF">B1813_20275</name>
</gene>
<dbReference type="STRING" id="1962155.B1813_20275"/>
<dbReference type="PRINTS" id="PR00081">
    <property type="entry name" value="GDHRDH"/>
</dbReference>
<dbReference type="Pfam" id="PF00106">
    <property type="entry name" value="adh_short"/>
    <property type="match status" value="1"/>
</dbReference>
<dbReference type="GO" id="GO:0016491">
    <property type="term" value="F:oxidoreductase activity"/>
    <property type="evidence" value="ECO:0007669"/>
    <property type="project" value="UniProtKB-KW"/>
</dbReference>
<evidence type="ECO:0000256" key="1">
    <source>
        <dbReference type="ARBA" id="ARBA00006484"/>
    </source>
</evidence>
<proteinExistence type="inferred from homology"/>
<dbReference type="RefSeq" id="WP_081194651.1">
    <property type="nucleotide sequence ID" value="NZ_MWIH01000009.1"/>
</dbReference>
<dbReference type="PANTHER" id="PTHR24320">
    <property type="entry name" value="RETINOL DEHYDROGENASE"/>
    <property type="match status" value="1"/>
</dbReference>
<dbReference type="Gene3D" id="3.40.50.720">
    <property type="entry name" value="NAD(P)-binding Rossmann-like Domain"/>
    <property type="match status" value="1"/>
</dbReference>
<accession>A0A1V8ZWP7</accession>
<dbReference type="InterPro" id="IPR036291">
    <property type="entry name" value="NAD(P)-bd_dom_sf"/>
</dbReference>